<dbReference type="Gene3D" id="3.20.20.80">
    <property type="entry name" value="Glycosidases"/>
    <property type="match status" value="1"/>
</dbReference>
<reference evidence="1 2" key="1">
    <citation type="submission" date="2019-02" db="EMBL/GenBank/DDBJ databases">
        <title>Pedobacter sp. nov., a novel speices isolated from soil of pinguins habitat in Antarcitica.</title>
        <authorList>
            <person name="He R.-H."/>
        </authorList>
    </citation>
    <scope>NUCLEOTIDE SEQUENCE [LARGE SCALE GENOMIC DNA]</scope>
    <source>
        <strain evidence="1 2">E01020</strain>
    </source>
</reference>
<gene>
    <name evidence="1" type="ORF">EZJ43_09270</name>
</gene>
<proteinExistence type="predicted"/>
<dbReference type="Proteomes" id="UP000295668">
    <property type="component" value="Unassembled WGS sequence"/>
</dbReference>
<evidence type="ECO:0000313" key="1">
    <source>
        <dbReference type="EMBL" id="TDG36183.1"/>
    </source>
</evidence>
<dbReference type="AlphaFoldDB" id="A0A4V3A044"/>
<protein>
    <submittedName>
        <fullName evidence="1">Uncharacterized protein</fullName>
    </submittedName>
</protein>
<name>A0A4V3A044_9SPHI</name>
<dbReference type="EMBL" id="SJCY01000005">
    <property type="protein sequence ID" value="TDG36183.1"/>
    <property type="molecule type" value="Genomic_DNA"/>
</dbReference>
<organism evidence="1 2">
    <name type="scientific">Pedobacter changchengzhani</name>
    <dbReference type="NCBI Taxonomy" id="2529274"/>
    <lineage>
        <taxon>Bacteria</taxon>
        <taxon>Pseudomonadati</taxon>
        <taxon>Bacteroidota</taxon>
        <taxon>Sphingobacteriia</taxon>
        <taxon>Sphingobacteriales</taxon>
        <taxon>Sphingobacteriaceae</taxon>
        <taxon>Pedobacter</taxon>
    </lineage>
</organism>
<evidence type="ECO:0000313" key="2">
    <source>
        <dbReference type="Proteomes" id="UP000295668"/>
    </source>
</evidence>
<keyword evidence="2" id="KW-1185">Reference proteome</keyword>
<sequence>MSVFFLLFACSIHLPVKLYAQQTSKNIISSSAADTWIATDQLGRTTPTGNGVKKDKYVGIFYFVWQGAHGYDFAGKGLRKDEGVIQKSGQDSISPYDISKMLKENPTNPQYGPINSFHYWGEPYFGYYLPDDEWIIRKHAQMLSDAGVDVIIIDVTNSFIYLPQVTKIATIYNKMRDEGLSTPNIAFIVNSNPQKTVERLYNNIYAKGLFKNLWFYWKGKPLILAPPDKQTPEIRSFFNIRQSWAWSKGQKWFGDGQDKWTWLDHTPQAYGWHENKDKPEEISVSVAEHPTANIGRSFNNGKEPEIKQPALGLHFAEQWKRALEVDPEFIFVTGWNEWVAMRFDNGNAKTFLGKPIKKGDTYFVDLYSDEYSRDIEPMMGGFGDNYYYQLVDNIRKFKGTSAIPIYNQVDEITIDGDFKDWDKVTATFYDDLGDTIHRKHPGFGRIEEYVNNTGRNDIVLAKVATDAKYISFYVETAQPIKGYRTQNWMNLFISVDGKNMPNWEGYQYLVNGKPINDRLTTMAKSLGGWKWGDLENVSFNFSGNKMEIKIPRSALNITSNNFTLDFKWADNVPAENGAINFLDKGDAAPNARFNYRYIHQ</sequence>
<comment type="caution">
    <text evidence="1">The sequence shown here is derived from an EMBL/GenBank/DDBJ whole genome shotgun (WGS) entry which is preliminary data.</text>
</comment>
<dbReference type="OrthoDB" id="9813735at2"/>
<accession>A0A4V3A044</accession>